<name>A0A9P9IEA8_9PLEO</name>
<evidence type="ECO:0000259" key="1">
    <source>
        <dbReference type="Pfam" id="PF00149"/>
    </source>
</evidence>
<dbReference type="InterPro" id="IPR029052">
    <property type="entry name" value="Metallo-depent_PP-like"/>
</dbReference>
<protein>
    <submittedName>
        <fullName evidence="2">Ser/Thr protein phosphatase family protein-like protein</fullName>
    </submittedName>
</protein>
<dbReference type="Pfam" id="PF00149">
    <property type="entry name" value="Metallophos"/>
    <property type="match status" value="1"/>
</dbReference>
<dbReference type="InterPro" id="IPR004843">
    <property type="entry name" value="Calcineurin-like_PHP"/>
</dbReference>
<gene>
    <name evidence="2" type="ORF">B0J11DRAFT_442715</name>
</gene>
<dbReference type="EMBL" id="JAGMWT010000014">
    <property type="protein sequence ID" value="KAH7116702.1"/>
    <property type="molecule type" value="Genomic_DNA"/>
</dbReference>
<dbReference type="PANTHER" id="PTHR12905:SF0">
    <property type="entry name" value="CALCINEURIN-LIKE PHOSPHOESTERASE DOMAIN-CONTAINING PROTEIN"/>
    <property type="match status" value="1"/>
</dbReference>
<dbReference type="GO" id="GO:0016787">
    <property type="term" value="F:hydrolase activity"/>
    <property type="evidence" value="ECO:0007669"/>
    <property type="project" value="InterPro"/>
</dbReference>
<comment type="caution">
    <text evidence="2">The sequence shown here is derived from an EMBL/GenBank/DDBJ whole genome shotgun (WGS) entry which is preliminary data.</text>
</comment>
<dbReference type="OrthoDB" id="630188at2759"/>
<dbReference type="Gene3D" id="3.60.21.10">
    <property type="match status" value="1"/>
</dbReference>
<dbReference type="CDD" id="cd07379">
    <property type="entry name" value="MPP_239FB"/>
    <property type="match status" value="1"/>
</dbReference>
<dbReference type="PANTHER" id="PTHR12905">
    <property type="entry name" value="METALLOPHOSPHOESTERASE"/>
    <property type="match status" value="1"/>
</dbReference>
<organism evidence="2 3">
    <name type="scientific">Dendryphion nanum</name>
    <dbReference type="NCBI Taxonomy" id="256645"/>
    <lineage>
        <taxon>Eukaryota</taxon>
        <taxon>Fungi</taxon>
        <taxon>Dikarya</taxon>
        <taxon>Ascomycota</taxon>
        <taxon>Pezizomycotina</taxon>
        <taxon>Dothideomycetes</taxon>
        <taxon>Pleosporomycetidae</taxon>
        <taxon>Pleosporales</taxon>
        <taxon>Torulaceae</taxon>
        <taxon>Dendryphion</taxon>
    </lineage>
</organism>
<sequence length="313" mass="34610">MQPSDKIKVIRCLVLSDTHDLEFTQENRARLSLPKADVILHCGDLTNNGDMEGYQRAIDWLISMDAEIKIVIAGNHDLTLDETYKAPSGDHVAQYEEAAALWKSYSDNGLYYLEEGTYSFELSNGTKFRIYASPYQPLFESATAFKYPRHHDRYNPAKTHASGAENVATERSTIPKLVDIVMTHAPASGILDKLSDGRSRGCPHLLRAIRRVKPKLHCFGHVHDSNGARMISWNSKIPEIPASSNELENISEDTYCPAVIGSSGCATRYINTIRATNTQMTTLAINASIGNIDGKPVHPAYLVTLDISSTVSV</sequence>
<proteinExistence type="predicted"/>
<accession>A0A9P9IEA8</accession>
<dbReference type="AlphaFoldDB" id="A0A9P9IEA8"/>
<feature type="domain" description="Calcineurin-like phosphoesterase" evidence="1">
    <location>
        <begin position="11"/>
        <end position="224"/>
    </location>
</feature>
<dbReference type="Proteomes" id="UP000700596">
    <property type="component" value="Unassembled WGS sequence"/>
</dbReference>
<reference evidence="2" key="1">
    <citation type="journal article" date="2021" name="Nat. Commun.">
        <title>Genetic determinants of endophytism in the Arabidopsis root mycobiome.</title>
        <authorList>
            <person name="Mesny F."/>
            <person name="Miyauchi S."/>
            <person name="Thiergart T."/>
            <person name="Pickel B."/>
            <person name="Atanasova L."/>
            <person name="Karlsson M."/>
            <person name="Huettel B."/>
            <person name="Barry K.W."/>
            <person name="Haridas S."/>
            <person name="Chen C."/>
            <person name="Bauer D."/>
            <person name="Andreopoulos W."/>
            <person name="Pangilinan J."/>
            <person name="LaButti K."/>
            <person name="Riley R."/>
            <person name="Lipzen A."/>
            <person name="Clum A."/>
            <person name="Drula E."/>
            <person name="Henrissat B."/>
            <person name="Kohler A."/>
            <person name="Grigoriev I.V."/>
            <person name="Martin F.M."/>
            <person name="Hacquard S."/>
        </authorList>
    </citation>
    <scope>NUCLEOTIDE SEQUENCE</scope>
    <source>
        <strain evidence="2">MPI-CAGE-CH-0243</strain>
    </source>
</reference>
<evidence type="ECO:0000313" key="2">
    <source>
        <dbReference type="EMBL" id="KAH7116702.1"/>
    </source>
</evidence>
<keyword evidence="3" id="KW-1185">Reference proteome</keyword>
<dbReference type="SUPFAM" id="SSF56300">
    <property type="entry name" value="Metallo-dependent phosphatases"/>
    <property type="match status" value="1"/>
</dbReference>
<evidence type="ECO:0000313" key="3">
    <source>
        <dbReference type="Proteomes" id="UP000700596"/>
    </source>
</evidence>
<dbReference type="InterPro" id="IPR051693">
    <property type="entry name" value="UPF0046_metallophosphoest"/>
</dbReference>